<organism evidence="1 2">
    <name type="scientific">Araneus ventricosus</name>
    <name type="common">Orbweaver spider</name>
    <name type="synonym">Epeira ventricosa</name>
    <dbReference type="NCBI Taxonomy" id="182803"/>
    <lineage>
        <taxon>Eukaryota</taxon>
        <taxon>Metazoa</taxon>
        <taxon>Ecdysozoa</taxon>
        <taxon>Arthropoda</taxon>
        <taxon>Chelicerata</taxon>
        <taxon>Arachnida</taxon>
        <taxon>Araneae</taxon>
        <taxon>Araneomorphae</taxon>
        <taxon>Entelegynae</taxon>
        <taxon>Araneoidea</taxon>
        <taxon>Araneidae</taxon>
        <taxon>Araneus</taxon>
    </lineage>
</organism>
<dbReference type="EMBL" id="BGPR01000880">
    <property type="protein sequence ID" value="GBM38872.1"/>
    <property type="molecule type" value="Genomic_DNA"/>
</dbReference>
<name>A0A4Y2FC20_ARAVE</name>
<reference evidence="1 2" key="1">
    <citation type="journal article" date="2019" name="Sci. Rep.">
        <title>Orb-weaving spider Araneus ventricosus genome elucidates the spidroin gene catalogue.</title>
        <authorList>
            <person name="Kono N."/>
            <person name="Nakamura H."/>
            <person name="Ohtoshi R."/>
            <person name="Moran D.A.P."/>
            <person name="Shinohara A."/>
            <person name="Yoshida Y."/>
            <person name="Fujiwara M."/>
            <person name="Mori M."/>
            <person name="Tomita M."/>
            <person name="Arakawa K."/>
        </authorList>
    </citation>
    <scope>NUCLEOTIDE SEQUENCE [LARGE SCALE GENOMIC DNA]</scope>
</reference>
<evidence type="ECO:0000313" key="1">
    <source>
        <dbReference type="EMBL" id="GBM38872.1"/>
    </source>
</evidence>
<dbReference type="Proteomes" id="UP000499080">
    <property type="component" value="Unassembled WGS sequence"/>
</dbReference>
<keyword evidence="2" id="KW-1185">Reference proteome</keyword>
<dbReference type="AlphaFoldDB" id="A0A4Y2FC20"/>
<protein>
    <submittedName>
        <fullName evidence="1">Uncharacterized protein</fullName>
    </submittedName>
</protein>
<accession>A0A4Y2FC20</accession>
<gene>
    <name evidence="1" type="ORF">AVEN_49738_1</name>
</gene>
<proteinExistence type="predicted"/>
<evidence type="ECO:0000313" key="2">
    <source>
        <dbReference type="Proteomes" id="UP000499080"/>
    </source>
</evidence>
<comment type="caution">
    <text evidence="1">The sequence shown here is derived from an EMBL/GenBank/DDBJ whole genome shotgun (WGS) entry which is preliminary data.</text>
</comment>
<sequence length="274" mass="30760">MSTGPDTNLPDPIIESGELNIIHETDFLKKYYRCCMSRYLNAKTSVITYYILWSLLSPLLDSEGARRLIKLQVCLNMMDEVNAEVGTNPVRTVDNGDPQEADKAEIEALMEKDLSSENALNALIATLGLNQAKQDKLRSAVGDLFKVCWQQQVLISHVCGTLSDKESSRKETKDKVLYSQAVAKGSDRDRSRSRPKKQFNVIIYPKKDQNSVNTKKDIQSKISPSKISVRVNSVKNIKKGVILINIPSEEDITVVEQMSNLLKTSFVSTMILYL</sequence>